<comment type="caution">
    <text evidence="1">The sequence shown here is derived from an EMBL/GenBank/DDBJ whole genome shotgun (WGS) entry which is preliminary data.</text>
</comment>
<dbReference type="InterPro" id="IPR036866">
    <property type="entry name" value="RibonucZ/Hydroxyglut_hydro"/>
</dbReference>
<evidence type="ECO:0000313" key="1">
    <source>
        <dbReference type="EMBL" id="TDC65836.1"/>
    </source>
</evidence>
<dbReference type="AlphaFoldDB" id="A0A4R4SRX7"/>
<dbReference type="EMBL" id="SMKI01000470">
    <property type="protein sequence ID" value="TDC65836.1"/>
    <property type="molecule type" value="Genomic_DNA"/>
</dbReference>
<name>A0A4R4SRX7_9ACTN</name>
<organism evidence="1 2">
    <name type="scientific">Streptomyces hainanensis</name>
    <dbReference type="NCBI Taxonomy" id="402648"/>
    <lineage>
        <taxon>Bacteria</taxon>
        <taxon>Bacillati</taxon>
        <taxon>Actinomycetota</taxon>
        <taxon>Actinomycetes</taxon>
        <taxon>Kitasatosporales</taxon>
        <taxon>Streptomycetaceae</taxon>
        <taxon>Streptomyces</taxon>
    </lineage>
</organism>
<evidence type="ECO:0000313" key="2">
    <source>
        <dbReference type="Proteomes" id="UP000295345"/>
    </source>
</evidence>
<sequence>MTGTTVASVNALGVTLSPSLRQTRTLVRFPRTNPDDTSEPPLTVLVDCGGAVSPLPADVRRLDHVILTHPDVLHHGAIAATATVPVDYAHYGGDLGQYSASTRTWLRDTGAWNLPLCVDDLSRSMPYLSRGGAQLFIVSANASGRYDSGDTDANAVVPLFVVGSHAVLLLGDAPTERAWRSVTEAAKPKGPLAGLTQLLVVGHPAARDRAAPPWCPAAGVVVGTEPYGPPDPHPGVLAVTVRMPGTPPATGASPLHLTWTTGE</sequence>
<reference evidence="1 2" key="1">
    <citation type="submission" date="2019-03" db="EMBL/GenBank/DDBJ databases">
        <title>Draft genome sequences of novel Actinobacteria.</title>
        <authorList>
            <person name="Sahin N."/>
            <person name="Ay H."/>
            <person name="Saygin H."/>
        </authorList>
    </citation>
    <scope>NUCLEOTIDE SEQUENCE [LARGE SCALE GENOMIC DNA]</scope>
    <source>
        <strain evidence="1 2">DSM 41900</strain>
    </source>
</reference>
<accession>A0A4R4SRX7</accession>
<dbReference type="SUPFAM" id="SSF56281">
    <property type="entry name" value="Metallo-hydrolase/oxidoreductase"/>
    <property type="match status" value="1"/>
</dbReference>
<dbReference type="OrthoDB" id="9783680at2"/>
<dbReference type="Proteomes" id="UP000295345">
    <property type="component" value="Unassembled WGS sequence"/>
</dbReference>
<gene>
    <name evidence="1" type="ORF">E1283_30295</name>
</gene>
<dbReference type="Gene3D" id="3.60.15.10">
    <property type="entry name" value="Ribonuclease Z/Hydroxyacylglutathione hydrolase-like"/>
    <property type="match status" value="1"/>
</dbReference>
<keyword evidence="2" id="KW-1185">Reference proteome</keyword>
<dbReference type="RefSeq" id="WP_132821376.1">
    <property type="nucleotide sequence ID" value="NZ_SMKI01000470.1"/>
</dbReference>
<proteinExistence type="predicted"/>
<evidence type="ECO:0008006" key="3">
    <source>
        <dbReference type="Google" id="ProtNLM"/>
    </source>
</evidence>
<protein>
    <recommendedName>
        <fullName evidence="3">MBL fold metallo-hydrolase</fullName>
    </recommendedName>
</protein>